<dbReference type="EMBL" id="ML975269">
    <property type="protein sequence ID" value="KAF1836778.1"/>
    <property type="molecule type" value="Genomic_DNA"/>
</dbReference>
<feature type="compositionally biased region" description="Basic and acidic residues" evidence="1">
    <location>
        <begin position="120"/>
        <end position="132"/>
    </location>
</feature>
<protein>
    <submittedName>
        <fullName evidence="2">Uncharacterized protein</fullName>
    </submittedName>
</protein>
<feature type="region of interest" description="Disordered" evidence="1">
    <location>
        <begin position="109"/>
        <end position="157"/>
    </location>
</feature>
<dbReference type="Proteomes" id="UP000800040">
    <property type="component" value="Unassembled WGS sequence"/>
</dbReference>
<reference evidence="2" key="1">
    <citation type="submission" date="2020-01" db="EMBL/GenBank/DDBJ databases">
        <authorList>
            <consortium name="DOE Joint Genome Institute"/>
            <person name="Haridas S."/>
            <person name="Albert R."/>
            <person name="Binder M."/>
            <person name="Bloem J."/>
            <person name="Labutti K."/>
            <person name="Salamov A."/>
            <person name="Andreopoulos B."/>
            <person name="Baker S.E."/>
            <person name="Barry K."/>
            <person name="Bills G."/>
            <person name="Bluhm B.H."/>
            <person name="Cannon C."/>
            <person name="Castanera R."/>
            <person name="Culley D.E."/>
            <person name="Daum C."/>
            <person name="Ezra D."/>
            <person name="Gonzalez J.B."/>
            <person name="Henrissat B."/>
            <person name="Kuo A."/>
            <person name="Liang C."/>
            <person name="Lipzen A."/>
            <person name="Lutzoni F."/>
            <person name="Magnuson J."/>
            <person name="Mondo S."/>
            <person name="Nolan M."/>
            <person name="Ohm R."/>
            <person name="Pangilinan J."/>
            <person name="Park H.-J."/>
            <person name="Ramirez L."/>
            <person name="Alfaro M."/>
            <person name="Sun H."/>
            <person name="Tritt A."/>
            <person name="Yoshinaga Y."/>
            <person name="Zwiers L.-H."/>
            <person name="Turgeon B.G."/>
            <person name="Goodwin S.B."/>
            <person name="Spatafora J.W."/>
            <person name="Crous P.W."/>
            <person name="Grigoriev I.V."/>
        </authorList>
    </citation>
    <scope>NUCLEOTIDE SEQUENCE</scope>
    <source>
        <strain evidence="2">P77</strain>
    </source>
</reference>
<organism evidence="2 3">
    <name type="scientific">Decorospora gaudefroyi</name>
    <dbReference type="NCBI Taxonomy" id="184978"/>
    <lineage>
        <taxon>Eukaryota</taxon>
        <taxon>Fungi</taxon>
        <taxon>Dikarya</taxon>
        <taxon>Ascomycota</taxon>
        <taxon>Pezizomycotina</taxon>
        <taxon>Dothideomycetes</taxon>
        <taxon>Pleosporomycetidae</taxon>
        <taxon>Pleosporales</taxon>
        <taxon>Pleosporineae</taxon>
        <taxon>Pleosporaceae</taxon>
        <taxon>Decorospora</taxon>
    </lineage>
</organism>
<name>A0A6A5KI28_9PLEO</name>
<keyword evidence="3" id="KW-1185">Reference proteome</keyword>
<evidence type="ECO:0000256" key="1">
    <source>
        <dbReference type="SAM" id="MobiDB-lite"/>
    </source>
</evidence>
<evidence type="ECO:0000313" key="2">
    <source>
        <dbReference type="EMBL" id="KAF1836778.1"/>
    </source>
</evidence>
<sequence>MVAHGFHARVNARLGYLIRLPPRPWHTVATASSPERSDVIYHFLPSSEGPPGSRVDVHIEADQITQRIRRVKRINSRPTIYTGPCERRYFDLQHMCCFTSRGVPIRAIASSPLRTKRHHGDRDRREMCRTDRISLPNAASASVSQPKPLGYTASKLA</sequence>
<gene>
    <name evidence="2" type="ORF">BDW02DRAFT_208115</name>
</gene>
<dbReference type="AlphaFoldDB" id="A0A6A5KI28"/>
<proteinExistence type="predicted"/>
<accession>A0A6A5KI28</accession>
<evidence type="ECO:0000313" key="3">
    <source>
        <dbReference type="Proteomes" id="UP000800040"/>
    </source>
</evidence>